<dbReference type="InterPro" id="IPR000182">
    <property type="entry name" value="GNAT_dom"/>
</dbReference>
<dbReference type="InterPro" id="IPR016181">
    <property type="entry name" value="Acyl_CoA_acyltransferase"/>
</dbReference>
<keyword evidence="3" id="KW-1185">Reference proteome</keyword>
<accession>A0A7R8AJI6</accession>
<protein>
    <recommendedName>
        <fullName evidence="1">N-acetyltransferase domain-containing protein</fullName>
    </recommendedName>
</protein>
<evidence type="ECO:0000259" key="1">
    <source>
        <dbReference type="PROSITE" id="PS51186"/>
    </source>
</evidence>
<dbReference type="SUPFAM" id="SSF55729">
    <property type="entry name" value="Acyl-CoA N-acyltransferases (Nat)"/>
    <property type="match status" value="1"/>
</dbReference>
<dbReference type="Proteomes" id="UP000654913">
    <property type="component" value="Chromosome 2"/>
</dbReference>
<evidence type="ECO:0000313" key="3">
    <source>
        <dbReference type="Proteomes" id="UP000654913"/>
    </source>
</evidence>
<dbReference type="AlphaFoldDB" id="A0A7R8AJI6"/>
<reference evidence="2" key="1">
    <citation type="submission" date="2021-01" db="EMBL/GenBank/DDBJ databases">
        <authorList>
            <consortium name="Aspergillus puulaauensis MK2 genome sequencing consortium"/>
            <person name="Kazuki M."/>
            <person name="Futagami T."/>
        </authorList>
    </citation>
    <scope>NUCLEOTIDE SEQUENCE</scope>
    <source>
        <strain evidence="2">MK2</strain>
    </source>
</reference>
<dbReference type="GO" id="GO:0016747">
    <property type="term" value="F:acyltransferase activity, transferring groups other than amino-acyl groups"/>
    <property type="evidence" value="ECO:0007669"/>
    <property type="project" value="InterPro"/>
</dbReference>
<dbReference type="CDD" id="cd04301">
    <property type="entry name" value="NAT_SF"/>
    <property type="match status" value="1"/>
</dbReference>
<dbReference type="EMBL" id="AP024444">
    <property type="protein sequence ID" value="BCS19690.1"/>
    <property type="molecule type" value="Genomic_DNA"/>
</dbReference>
<dbReference type="PANTHER" id="PTHR42791">
    <property type="entry name" value="GNAT FAMILY ACETYLTRANSFERASE"/>
    <property type="match status" value="1"/>
</dbReference>
<name>A0A7R8AJI6_9EURO</name>
<dbReference type="OrthoDB" id="2744543at2759"/>
<dbReference type="PANTHER" id="PTHR42791:SF17">
    <property type="entry name" value="ACETYLTRANSFERASE, GNAT FAMILY FAMILY (AFU_ORTHOLOGUE AFUA_8G05690)"/>
    <property type="match status" value="1"/>
</dbReference>
<dbReference type="Pfam" id="PF00583">
    <property type="entry name" value="Acetyltransf_1"/>
    <property type="match status" value="1"/>
</dbReference>
<dbReference type="GeneID" id="64969695"/>
<gene>
    <name evidence="2" type="ORF">APUU_20122S</name>
</gene>
<evidence type="ECO:0000313" key="2">
    <source>
        <dbReference type="EMBL" id="BCS19690.1"/>
    </source>
</evidence>
<dbReference type="InterPro" id="IPR052523">
    <property type="entry name" value="Trichothecene_AcTrans"/>
</dbReference>
<feature type="domain" description="N-acetyltransferase" evidence="1">
    <location>
        <begin position="82"/>
        <end position="221"/>
    </location>
</feature>
<organism evidence="2 3">
    <name type="scientific">Aspergillus puulaauensis</name>
    <dbReference type="NCBI Taxonomy" id="1220207"/>
    <lineage>
        <taxon>Eukaryota</taxon>
        <taxon>Fungi</taxon>
        <taxon>Dikarya</taxon>
        <taxon>Ascomycota</taxon>
        <taxon>Pezizomycotina</taxon>
        <taxon>Eurotiomycetes</taxon>
        <taxon>Eurotiomycetidae</taxon>
        <taxon>Eurotiales</taxon>
        <taxon>Aspergillaceae</taxon>
        <taxon>Aspergillus</taxon>
    </lineage>
</organism>
<proteinExistence type="predicted"/>
<reference evidence="2" key="2">
    <citation type="submission" date="2021-02" db="EMBL/GenBank/DDBJ databases">
        <title>Aspergillus puulaauensis MK2 genome sequence.</title>
        <authorList>
            <person name="Futagami T."/>
            <person name="Mori K."/>
            <person name="Kadooka C."/>
            <person name="Tanaka T."/>
        </authorList>
    </citation>
    <scope>NUCLEOTIDE SEQUENCE</scope>
    <source>
        <strain evidence="2">MK2</strain>
    </source>
</reference>
<dbReference type="Gene3D" id="3.40.630.30">
    <property type="match status" value="1"/>
</dbReference>
<sequence length="227" mass="25206">MEFTLTPVLPSDAPAITDVFFTSFTNALSQRMSPDTEDVRAFENAFFKHAAEEAQSSKGSDFIKVVASEPGQEGQDPVIAGFALWKYYEGEKDPHEGEKIEWPPSSDSALCESFFTGVDQERRMAIGDQPHYCAFSYFLPYGEADMTDLSILGVDPKFGRQGLGGRLLKWGLDRADQEQLITFISSSPAGRGLYEKHGTRAVRSYEVIPGYFETSMVRSVGGVRRCK</sequence>
<dbReference type="KEGG" id="apuu:APUU_20122S"/>
<dbReference type="RefSeq" id="XP_041551884.1">
    <property type="nucleotide sequence ID" value="XM_041698728.1"/>
</dbReference>
<dbReference type="PROSITE" id="PS51186">
    <property type="entry name" value="GNAT"/>
    <property type="match status" value="1"/>
</dbReference>